<dbReference type="EMBL" id="LR721780">
    <property type="protein sequence ID" value="VVW04175.1"/>
    <property type="molecule type" value="Genomic_DNA"/>
</dbReference>
<proteinExistence type="predicted"/>
<organism evidence="1">
    <name type="scientific">Nymphaea colorata</name>
    <name type="common">pocket water lily</name>
    <dbReference type="NCBI Taxonomy" id="210225"/>
    <lineage>
        <taxon>Eukaryota</taxon>
        <taxon>Viridiplantae</taxon>
        <taxon>Streptophyta</taxon>
        <taxon>Embryophyta</taxon>
        <taxon>Tracheophyta</taxon>
        <taxon>Spermatophyta</taxon>
        <taxon>Magnoliopsida</taxon>
        <taxon>Nymphaeales</taxon>
        <taxon>Nymphaeaceae</taxon>
        <taxon>Nymphaea</taxon>
    </lineage>
</organism>
<evidence type="ECO:0000313" key="1">
    <source>
        <dbReference type="EMBL" id="VVW04175.1"/>
    </source>
</evidence>
<sequence length="85" mass="9994">MWEFLRQTYSQDKNISKILQVEKELHDLRQGNQDLSQYFATVKATYERLKFLRPPCKSCYKSHFEPTMVAKFLAGLSLEYAAAKD</sequence>
<reference evidence="1" key="1">
    <citation type="submission" date="2019-09" db="EMBL/GenBank/DDBJ databases">
        <authorList>
            <person name="Zhang L."/>
        </authorList>
    </citation>
    <scope>NUCLEOTIDE SEQUENCE</scope>
</reference>
<dbReference type="AlphaFoldDB" id="A0A5K1ARJ7"/>
<gene>
    <name evidence="1" type="ORF">NYM_LOCUS13473</name>
</gene>
<accession>A0A5K1ARJ7</accession>
<dbReference type="Gramene" id="NC2G0190100.1">
    <property type="protein sequence ID" value="NC2G0190100.1:cds"/>
    <property type="gene ID" value="NC2G0190100"/>
</dbReference>
<evidence type="ECO:0008006" key="2">
    <source>
        <dbReference type="Google" id="ProtNLM"/>
    </source>
</evidence>
<name>A0A5K1ARJ7_9MAGN</name>
<protein>
    <recommendedName>
        <fullName evidence="2">Retrotransposon gag domain-containing protein</fullName>
    </recommendedName>
</protein>